<dbReference type="AlphaFoldDB" id="A0A1Y5S046"/>
<dbReference type="EMBL" id="FWFZ01000003">
    <property type="protein sequence ID" value="SLN26912.1"/>
    <property type="molecule type" value="Genomic_DNA"/>
</dbReference>
<dbReference type="InterPro" id="IPR028992">
    <property type="entry name" value="Hedgehog/Intein_dom"/>
</dbReference>
<evidence type="ECO:0000256" key="1">
    <source>
        <dbReference type="SAM" id="MobiDB-lite"/>
    </source>
</evidence>
<protein>
    <recommendedName>
        <fullName evidence="2">Hedgehog/Intein (Hint) domain-containing protein</fullName>
    </recommendedName>
</protein>
<keyword evidence="4" id="KW-1185">Reference proteome</keyword>
<evidence type="ECO:0000259" key="2">
    <source>
        <dbReference type="Pfam" id="PF13403"/>
    </source>
</evidence>
<name>A0A1Y5S046_9RHOB</name>
<feature type="domain" description="Hedgehog/Intein (Hint)" evidence="2">
    <location>
        <begin position="67"/>
        <end position="213"/>
    </location>
</feature>
<evidence type="ECO:0000313" key="3">
    <source>
        <dbReference type="EMBL" id="SLN26912.1"/>
    </source>
</evidence>
<dbReference type="RefSeq" id="WP_085877761.1">
    <property type="nucleotide sequence ID" value="NZ_FWFZ01000003.1"/>
</dbReference>
<evidence type="ECO:0000313" key="4">
    <source>
        <dbReference type="Proteomes" id="UP000193900"/>
    </source>
</evidence>
<dbReference type="Pfam" id="PF13403">
    <property type="entry name" value="Hint_2"/>
    <property type="match status" value="1"/>
</dbReference>
<accession>A0A1Y5S046</accession>
<reference evidence="3 4" key="1">
    <citation type="submission" date="2017-03" db="EMBL/GenBank/DDBJ databases">
        <authorList>
            <person name="Afonso C.L."/>
            <person name="Miller P.J."/>
            <person name="Scott M.A."/>
            <person name="Spackman E."/>
            <person name="Goraichik I."/>
            <person name="Dimitrov K.M."/>
            <person name="Suarez D.L."/>
            <person name="Swayne D.E."/>
        </authorList>
    </citation>
    <scope>NUCLEOTIDE SEQUENCE [LARGE SCALE GENOMIC DNA]</scope>
    <source>
        <strain evidence="3 4">CECT 7023</strain>
    </source>
</reference>
<organism evidence="3 4">
    <name type="scientific">Roseisalinus antarcticus</name>
    <dbReference type="NCBI Taxonomy" id="254357"/>
    <lineage>
        <taxon>Bacteria</taxon>
        <taxon>Pseudomonadati</taxon>
        <taxon>Pseudomonadota</taxon>
        <taxon>Alphaproteobacteria</taxon>
        <taxon>Rhodobacterales</taxon>
        <taxon>Roseobacteraceae</taxon>
        <taxon>Roseisalinus</taxon>
    </lineage>
</organism>
<sequence>MTMTPAQAHRASGTASFRVQRASSAEIRPARTLMRKYDVTWLDQAGNIHDLSRAAPAIAAFEDAFAAFARGTIVSTEHGPVAVEDLLPGDRIKTVEAGFQPLLWRGATTLVPRAAGQAPHMGSLTRIAADALGVGRPMPDLVLGPKARTYHRSQAAQRLTRADGAFLPVRDLIDGCNVIELTPMSPVQVFHLGLAGHHRILANGVELESHHPGTLHDLALRGETLELYMSLFPHMGDFASFGPARYARLRMSDLEMVGVA</sequence>
<dbReference type="OrthoDB" id="6305173at2"/>
<gene>
    <name evidence="3" type="ORF">ROA7023_00843</name>
</gene>
<feature type="region of interest" description="Disordered" evidence="1">
    <location>
        <begin position="1"/>
        <end position="21"/>
    </location>
</feature>
<dbReference type="Proteomes" id="UP000193900">
    <property type="component" value="Unassembled WGS sequence"/>
</dbReference>
<proteinExistence type="predicted"/>